<dbReference type="EMBL" id="NDHI03003438">
    <property type="protein sequence ID" value="PNJ50461.1"/>
    <property type="molecule type" value="Genomic_DNA"/>
</dbReference>
<sequence>MGVTGIHGFPCCGKGSVEVAEMRDDLSQHQIQEEQEL</sequence>
<dbReference type="GO" id="GO:0003779">
    <property type="term" value="F:actin binding"/>
    <property type="evidence" value="ECO:0007669"/>
    <property type="project" value="TreeGrafter"/>
</dbReference>
<protein>
    <submittedName>
        <fullName evidence="1">SPATA32 isoform 3</fullName>
    </submittedName>
</protein>
<organism evidence="1">
    <name type="scientific">Pongo abelii</name>
    <name type="common">Sumatran orangutan</name>
    <name type="synonym">Pongo pygmaeus abelii</name>
    <dbReference type="NCBI Taxonomy" id="9601"/>
    <lineage>
        <taxon>Eukaryota</taxon>
        <taxon>Metazoa</taxon>
        <taxon>Chordata</taxon>
        <taxon>Craniata</taxon>
        <taxon>Vertebrata</taxon>
        <taxon>Euteleostomi</taxon>
        <taxon>Mammalia</taxon>
        <taxon>Eutheria</taxon>
        <taxon>Euarchontoglires</taxon>
        <taxon>Primates</taxon>
        <taxon>Haplorrhini</taxon>
        <taxon>Catarrhini</taxon>
        <taxon>Hominidae</taxon>
        <taxon>Pongo</taxon>
    </lineage>
</organism>
<dbReference type="InterPro" id="IPR029297">
    <property type="entry name" value="SPATA32"/>
</dbReference>
<reference evidence="1" key="1">
    <citation type="submission" date="2017-12" db="EMBL/GenBank/DDBJ databases">
        <title>High-resolution comparative analysis of great ape genomes.</title>
        <authorList>
            <person name="Pollen A."/>
            <person name="Hastie A."/>
            <person name="Hormozdiari F."/>
            <person name="Dougherty M."/>
            <person name="Liu R."/>
            <person name="Chaisson M."/>
            <person name="Hoppe E."/>
            <person name="Hill C."/>
            <person name="Pang A."/>
            <person name="Hillier L."/>
            <person name="Baker C."/>
            <person name="Armstrong J."/>
            <person name="Shendure J."/>
            <person name="Paten B."/>
            <person name="Wilson R."/>
            <person name="Chao H."/>
            <person name="Schneider V."/>
            <person name="Ventura M."/>
            <person name="Kronenberg Z."/>
            <person name="Murali S."/>
            <person name="Gordon D."/>
            <person name="Cantsilieris S."/>
            <person name="Munson K."/>
            <person name="Nelson B."/>
            <person name="Raja A."/>
            <person name="Underwood J."/>
            <person name="Diekhans M."/>
            <person name="Fiddes I."/>
            <person name="Haussler D."/>
            <person name="Eichler E."/>
        </authorList>
    </citation>
    <scope>NUCLEOTIDE SEQUENCE [LARGE SCALE GENOMIC DNA]</scope>
    <source>
        <strain evidence="1">Susie</strain>
    </source>
</reference>
<dbReference type="PANTHER" id="PTHR37338">
    <property type="entry name" value="SPERMATOGENESIS-ASSOCIATED PROTEIN 32"/>
    <property type="match status" value="1"/>
</dbReference>
<name>A0A2J8UYW3_PONAB</name>
<dbReference type="GO" id="GO:0048471">
    <property type="term" value="C:perinuclear region of cytoplasm"/>
    <property type="evidence" value="ECO:0007669"/>
    <property type="project" value="TreeGrafter"/>
</dbReference>
<dbReference type="AlphaFoldDB" id="A0A2J8UYW3"/>
<accession>A0A2J8UYW3</accession>
<comment type="caution">
    <text evidence="1">The sequence shown here is derived from an EMBL/GenBank/DDBJ whole genome shotgun (WGS) entry which is preliminary data.</text>
</comment>
<dbReference type="PANTHER" id="PTHR37338:SF1">
    <property type="entry name" value="SPERMATOGENESIS-ASSOCIATED PROTEIN 32"/>
    <property type="match status" value="1"/>
</dbReference>
<gene>
    <name evidence="1" type="ORF">CR201_G0023756</name>
</gene>
<proteinExistence type="predicted"/>
<dbReference type="GO" id="GO:0007283">
    <property type="term" value="P:spermatogenesis"/>
    <property type="evidence" value="ECO:0007669"/>
    <property type="project" value="InterPro"/>
</dbReference>
<evidence type="ECO:0000313" key="1">
    <source>
        <dbReference type="EMBL" id="PNJ50461.1"/>
    </source>
</evidence>